<dbReference type="RefSeq" id="WP_201371945.1">
    <property type="nucleotide sequence ID" value="NZ_BNJG01000001.1"/>
</dbReference>
<feature type="transmembrane region" description="Helical" evidence="1">
    <location>
        <begin position="32"/>
        <end position="50"/>
    </location>
</feature>
<proteinExistence type="predicted"/>
<evidence type="ECO:0000256" key="1">
    <source>
        <dbReference type="SAM" id="Phobius"/>
    </source>
</evidence>
<evidence type="ECO:0000313" key="2">
    <source>
        <dbReference type="EMBL" id="GHO55350.1"/>
    </source>
</evidence>
<keyword evidence="1" id="KW-1133">Transmembrane helix</keyword>
<accession>A0ABQ3URM1</accession>
<protein>
    <recommendedName>
        <fullName evidence="4">DUF2232 domain-containing protein</fullName>
    </recommendedName>
</protein>
<sequence length="257" mass="29325">MFRNLKAIEIAEGALLADVAVIAQLAVTYLPLVGEVFRSLIFLVFAVLVLRRGLYTACFGLGVALFLILVLMGPAAMPLIFLECVGGLFLGFTMRLRLPHWLLLFIGITCGAMAFYGLVLLVFVLSGRPLGTITQTIDQLNTSMSQLVTLFTKRLGWYAWWQHTWATRAQALGLWLKSYWWLTLYLVMCAIMLPFVTIVYTSINLFVRLLGYDVRPFPGPRIERFVRRLLMGTFKLVREMLLRLHSWRRQEKRGEAA</sequence>
<feature type="transmembrane region" description="Helical" evidence="1">
    <location>
        <begin position="57"/>
        <end position="81"/>
    </location>
</feature>
<keyword evidence="1" id="KW-0472">Membrane</keyword>
<keyword evidence="3" id="KW-1185">Reference proteome</keyword>
<gene>
    <name evidence="2" type="ORF">KSB_38250</name>
</gene>
<name>A0ABQ3URM1_9CHLR</name>
<feature type="transmembrane region" description="Helical" evidence="1">
    <location>
        <begin position="7"/>
        <end position="26"/>
    </location>
</feature>
<keyword evidence="1" id="KW-0812">Transmembrane</keyword>
<feature type="transmembrane region" description="Helical" evidence="1">
    <location>
        <begin position="101"/>
        <end position="125"/>
    </location>
</feature>
<dbReference type="Proteomes" id="UP000654345">
    <property type="component" value="Unassembled WGS sequence"/>
</dbReference>
<evidence type="ECO:0000313" key="3">
    <source>
        <dbReference type="Proteomes" id="UP000654345"/>
    </source>
</evidence>
<feature type="transmembrane region" description="Helical" evidence="1">
    <location>
        <begin position="179"/>
        <end position="205"/>
    </location>
</feature>
<organism evidence="2 3">
    <name type="scientific">Ktedonobacter robiniae</name>
    <dbReference type="NCBI Taxonomy" id="2778365"/>
    <lineage>
        <taxon>Bacteria</taxon>
        <taxon>Bacillati</taxon>
        <taxon>Chloroflexota</taxon>
        <taxon>Ktedonobacteria</taxon>
        <taxon>Ktedonobacterales</taxon>
        <taxon>Ktedonobacteraceae</taxon>
        <taxon>Ktedonobacter</taxon>
    </lineage>
</organism>
<dbReference type="EMBL" id="BNJG01000001">
    <property type="protein sequence ID" value="GHO55350.1"/>
    <property type="molecule type" value="Genomic_DNA"/>
</dbReference>
<evidence type="ECO:0008006" key="4">
    <source>
        <dbReference type="Google" id="ProtNLM"/>
    </source>
</evidence>
<comment type="caution">
    <text evidence="2">The sequence shown here is derived from an EMBL/GenBank/DDBJ whole genome shotgun (WGS) entry which is preliminary data.</text>
</comment>
<reference evidence="2 3" key="1">
    <citation type="journal article" date="2021" name="Int. J. Syst. Evol. Microbiol.">
        <title>Reticulibacter mediterranei gen. nov., sp. nov., within the new family Reticulibacteraceae fam. nov., and Ktedonospora formicarum gen. nov., sp. nov., Ktedonobacter robiniae sp. nov., Dictyobacter formicarum sp. nov. and Dictyobacter arantiisoli sp. nov., belonging to the class Ktedonobacteria.</title>
        <authorList>
            <person name="Yabe S."/>
            <person name="Zheng Y."/>
            <person name="Wang C.M."/>
            <person name="Sakai Y."/>
            <person name="Abe K."/>
            <person name="Yokota A."/>
            <person name="Donadio S."/>
            <person name="Cavaletti L."/>
            <person name="Monciardini P."/>
        </authorList>
    </citation>
    <scope>NUCLEOTIDE SEQUENCE [LARGE SCALE GENOMIC DNA]</scope>
    <source>
        <strain evidence="2 3">SOSP1-30</strain>
    </source>
</reference>